<dbReference type="Proteomes" id="UP001165083">
    <property type="component" value="Unassembled WGS sequence"/>
</dbReference>
<dbReference type="AlphaFoldDB" id="A0A9W6TG37"/>
<evidence type="ECO:0000313" key="1">
    <source>
        <dbReference type="EMBL" id="GMF14375.1"/>
    </source>
</evidence>
<evidence type="ECO:0000313" key="2">
    <source>
        <dbReference type="Proteomes" id="UP001165083"/>
    </source>
</evidence>
<proteinExistence type="predicted"/>
<protein>
    <submittedName>
        <fullName evidence="1">Unnamed protein product</fullName>
    </submittedName>
</protein>
<sequence length="168" mass="18577">MSFTPSTLSTRAREIRATFRAIDLDVVAQHFEQDADEIDPDDGRVLIIDFPTPVHETTADIFKDEFLTVCGNRLQVNRGGSIMTVRRTGCPKKEVDATFGPLRSTPNRTAPPPPRTFADWATLAVEVGRARLGQVSKQLRSGGAVMLGFSTEGERSRYADELPLVRCQ</sequence>
<keyword evidence="2" id="KW-1185">Reference proteome</keyword>
<name>A0A9W6TG37_9STRA</name>
<dbReference type="OrthoDB" id="75839at2759"/>
<comment type="caution">
    <text evidence="1">The sequence shown here is derived from an EMBL/GenBank/DDBJ whole genome shotgun (WGS) entry which is preliminary data.</text>
</comment>
<organism evidence="1 2">
    <name type="scientific">Phytophthora lilii</name>
    <dbReference type="NCBI Taxonomy" id="2077276"/>
    <lineage>
        <taxon>Eukaryota</taxon>
        <taxon>Sar</taxon>
        <taxon>Stramenopiles</taxon>
        <taxon>Oomycota</taxon>
        <taxon>Peronosporomycetes</taxon>
        <taxon>Peronosporales</taxon>
        <taxon>Peronosporaceae</taxon>
        <taxon>Phytophthora</taxon>
    </lineage>
</organism>
<reference evidence="1" key="1">
    <citation type="submission" date="2023-04" db="EMBL/GenBank/DDBJ databases">
        <title>Phytophthora lilii NBRC 32176.</title>
        <authorList>
            <person name="Ichikawa N."/>
            <person name="Sato H."/>
            <person name="Tonouchi N."/>
        </authorList>
    </citation>
    <scope>NUCLEOTIDE SEQUENCE</scope>
    <source>
        <strain evidence="1">NBRC 32176</strain>
    </source>
</reference>
<accession>A0A9W6TG37</accession>
<gene>
    <name evidence="1" type="ORF">Plil01_000472100</name>
</gene>
<dbReference type="EMBL" id="BSXW01000197">
    <property type="protein sequence ID" value="GMF14375.1"/>
    <property type="molecule type" value="Genomic_DNA"/>
</dbReference>